<evidence type="ECO:0008006" key="3">
    <source>
        <dbReference type="Google" id="ProtNLM"/>
    </source>
</evidence>
<proteinExistence type="predicted"/>
<organism evidence="1 2">
    <name type="scientific">Acidicapsa dinghuensis</name>
    <dbReference type="NCBI Taxonomy" id="2218256"/>
    <lineage>
        <taxon>Bacteria</taxon>
        <taxon>Pseudomonadati</taxon>
        <taxon>Acidobacteriota</taxon>
        <taxon>Terriglobia</taxon>
        <taxon>Terriglobales</taxon>
        <taxon>Acidobacteriaceae</taxon>
        <taxon>Acidicapsa</taxon>
    </lineage>
</organism>
<evidence type="ECO:0000313" key="2">
    <source>
        <dbReference type="Proteomes" id="UP001596091"/>
    </source>
</evidence>
<accession>A0ABW1EKI5</accession>
<gene>
    <name evidence="1" type="ORF">ACFPT7_19235</name>
</gene>
<name>A0ABW1EKI5_9BACT</name>
<protein>
    <recommendedName>
        <fullName evidence="3">HEPN domain-containing protein</fullName>
    </recommendedName>
</protein>
<reference evidence="2" key="1">
    <citation type="journal article" date="2019" name="Int. J. Syst. Evol. Microbiol.">
        <title>The Global Catalogue of Microorganisms (GCM) 10K type strain sequencing project: providing services to taxonomists for standard genome sequencing and annotation.</title>
        <authorList>
            <consortium name="The Broad Institute Genomics Platform"/>
            <consortium name="The Broad Institute Genome Sequencing Center for Infectious Disease"/>
            <person name="Wu L."/>
            <person name="Ma J."/>
        </authorList>
    </citation>
    <scope>NUCLEOTIDE SEQUENCE [LARGE SCALE GENOMIC DNA]</scope>
    <source>
        <strain evidence="2">JCM 4087</strain>
    </source>
</reference>
<comment type="caution">
    <text evidence="1">The sequence shown here is derived from an EMBL/GenBank/DDBJ whole genome shotgun (WGS) entry which is preliminary data.</text>
</comment>
<sequence length="182" mass="20779">MKPKYGHMERKEIREITGYTFANQRSKEESWYNSAVSFHDGASILAQHKDSIQGGIRVFLVNVALSLELLLKAIIVAQGESAPPNHELRSLADKAGVDFTKSQKATLELLEEIFKWSGRYPVPNKATDWDTYHDQIFERHVIRERAGNTSLTRANPETFPSVENCDALWTIANQKWDEIQPH</sequence>
<dbReference type="Gene3D" id="1.20.120.330">
    <property type="entry name" value="Nucleotidyltransferases domain 2"/>
    <property type="match status" value="1"/>
</dbReference>
<dbReference type="EMBL" id="JBHSPH010000010">
    <property type="protein sequence ID" value="MFC5864449.1"/>
    <property type="molecule type" value="Genomic_DNA"/>
</dbReference>
<dbReference type="RefSeq" id="WP_263333237.1">
    <property type="nucleotide sequence ID" value="NZ_JAGSYH010000001.1"/>
</dbReference>
<dbReference type="Proteomes" id="UP001596091">
    <property type="component" value="Unassembled WGS sequence"/>
</dbReference>
<keyword evidence="2" id="KW-1185">Reference proteome</keyword>
<evidence type="ECO:0000313" key="1">
    <source>
        <dbReference type="EMBL" id="MFC5864449.1"/>
    </source>
</evidence>